<dbReference type="PANTHER" id="PTHR36156:SF2">
    <property type="entry name" value="CUPIN TYPE-2 DOMAIN-CONTAINING PROTEIN"/>
    <property type="match status" value="1"/>
</dbReference>
<sequence length="273" mass="30094">MPLGRYKRPVSRAVCIQKFRTPQLSDPLVTLPVIVNSRSSIYTTSLLPARPNLFKHYIMSTTQVESPHTTITAVAASVQRHITSHNPITGESIYVDAPALHTATIPGFGTASRSYATLKLPAELADDHDLNTHFTQDSVTSYTRSTDFTVPASQLHPKTGDLELGGANVINLDIEPGAIGHMHRTVSLDISTCVMGEVYNELDSGQKVLLKAGDHIIQRATMHRWVNASKENYAKVIAVLLPLENQCNNYKHTEEGKLDKETKDGYRLVPVSR</sequence>
<dbReference type="Proteomes" id="UP000245910">
    <property type="component" value="Chromosome II"/>
</dbReference>
<reference evidence="2" key="1">
    <citation type="submission" date="2014-10" db="EMBL/GenBank/DDBJ databases">
        <authorList>
            <person name="King R."/>
        </authorList>
    </citation>
    <scope>NUCLEOTIDE SEQUENCE [LARGE SCALE GENOMIC DNA]</scope>
    <source>
        <strain evidence="2">A3/5</strain>
    </source>
</reference>
<keyword evidence="2" id="KW-1185">Reference proteome</keyword>
<name>A0A2L2SSC3_9HYPO</name>
<dbReference type="PANTHER" id="PTHR36156">
    <property type="entry name" value="SLR2101 PROTEIN"/>
    <property type="match status" value="1"/>
</dbReference>
<evidence type="ECO:0000313" key="2">
    <source>
        <dbReference type="Proteomes" id="UP000245910"/>
    </source>
</evidence>
<accession>A0A2L2SSC3</accession>
<evidence type="ECO:0000313" key="1">
    <source>
        <dbReference type="EMBL" id="CEI60004.1"/>
    </source>
</evidence>
<proteinExistence type="predicted"/>
<dbReference type="EMBL" id="LN649230">
    <property type="protein sequence ID" value="CEI60004.1"/>
    <property type="molecule type" value="Genomic_DNA"/>
</dbReference>
<dbReference type="InterPro" id="IPR011051">
    <property type="entry name" value="RmlC_Cupin_sf"/>
</dbReference>
<dbReference type="SUPFAM" id="SSF51182">
    <property type="entry name" value="RmlC-like cupins"/>
    <property type="match status" value="1"/>
</dbReference>
<dbReference type="Gene3D" id="2.60.120.10">
    <property type="entry name" value="Jelly Rolls"/>
    <property type="match status" value="1"/>
</dbReference>
<organism evidence="1 2">
    <name type="scientific">Fusarium venenatum</name>
    <dbReference type="NCBI Taxonomy" id="56646"/>
    <lineage>
        <taxon>Eukaryota</taxon>
        <taxon>Fungi</taxon>
        <taxon>Dikarya</taxon>
        <taxon>Ascomycota</taxon>
        <taxon>Pezizomycotina</taxon>
        <taxon>Sordariomycetes</taxon>
        <taxon>Hypocreomycetidae</taxon>
        <taxon>Hypocreales</taxon>
        <taxon>Nectriaceae</taxon>
        <taxon>Fusarium</taxon>
    </lineage>
</organism>
<dbReference type="CDD" id="cd02231">
    <property type="entry name" value="cupin_BLL6423-like"/>
    <property type="match status" value="1"/>
</dbReference>
<dbReference type="STRING" id="56646.A0A2L2SSC3"/>
<protein>
    <submittedName>
        <fullName evidence="1">Uncharacterized protein</fullName>
    </submittedName>
</protein>
<dbReference type="AlphaFoldDB" id="A0A2L2SSC3"/>
<dbReference type="InterPro" id="IPR047142">
    <property type="entry name" value="OryJ/VirC-like"/>
</dbReference>
<dbReference type="InterPro" id="IPR014710">
    <property type="entry name" value="RmlC-like_jellyroll"/>
</dbReference>